<reference evidence="2" key="1">
    <citation type="submission" date="2023-12" db="EMBL/GenBank/DDBJ databases">
        <title>Genome assembly of Anisodus tanguticus.</title>
        <authorList>
            <person name="Wang Y.-J."/>
        </authorList>
    </citation>
    <scope>NUCLEOTIDE SEQUENCE</scope>
    <source>
        <strain evidence="2">KB-2021</strain>
        <tissue evidence="2">Leaf</tissue>
    </source>
</reference>
<keyword evidence="3" id="KW-1185">Reference proteome</keyword>
<evidence type="ECO:0000313" key="2">
    <source>
        <dbReference type="EMBL" id="KAK4372566.1"/>
    </source>
</evidence>
<dbReference type="EMBL" id="JAVYJV010000004">
    <property type="protein sequence ID" value="KAK4372566.1"/>
    <property type="molecule type" value="Genomic_DNA"/>
</dbReference>
<sequence>MDIIQSNGVLATPPSFIIVVVEAFSQFYNYVFELLLQNEKSPQKNLISCSDWAAGILAIVWAERPIRCIKPRHGPNKFLMVSLVPGVSRKMKLGTTEGRKLPTVWIYKITNNIKRIYCLLLNIIMETESNMNGKEVVGVANKQSIRWTDFGLRFLAFVLTLVAAIVLGVDKQTELVQGKNKRPFPNNHSLGPHHGGAAILRCRSRHRHRPRWIQRELPCSVEQGV</sequence>
<evidence type="ECO:0000256" key="1">
    <source>
        <dbReference type="SAM" id="Phobius"/>
    </source>
</evidence>
<keyword evidence="1" id="KW-1133">Transmembrane helix</keyword>
<protein>
    <submittedName>
        <fullName evidence="2">Uncharacterized protein</fullName>
    </submittedName>
</protein>
<dbReference type="AlphaFoldDB" id="A0AAE1VQ76"/>
<organism evidence="2 3">
    <name type="scientific">Anisodus tanguticus</name>
    <dbReference type="NCBI Taxonomy" id="243964"/>
    <lineage>
        <taxon>Eukaryota</taxon>
        <taxon>Viridiplantae</taxon>
        <taxon>Streptophyta</taxon>
        <taxon>Embryophyta</taxon>
        <taxon>Tracheophyta</taxon>
        <taxon>Spermatophyta</taxon>
        <taxon>Magnoliopsida</taxon>
        <taxon>eudicotyledons</taxon>
        <taxon>Gunneridae</taxon>
        <taxon>Pentapetalae</taxon>
        <taxon>asterids</taxon>
        <taxon>lamiids</taxon>
        <taxon>Solanales</taxon>
        <taxon>Solanaceae</taxon>
        <taxon>Solanoideae</taxon>
        <taxon>Hyoscyameae</taxon>
        <taxon>Anisodus</taxon>
    </lineage>
</organism>
<evidence type="ECO:0000313" key="3">
    <source>
        <dbReference type="Proteomes" id="UP001291623"/>
    </source>
</evidence>
<dbReference type="Proteomes" id="UP001291623">
    <property type="component" value="Unassembled WGS sequence"/>
</dbReference>
<accession>A0AAE1VQ76</accession>
<name>A0AAE1VQ76_9SOLA</name>
<gene>
    <name evidence="2" type="ORF">RND71_007950</name>
</gene>
<feature type="transmembrane region" description="Helical" evidence="1">
    <location>
        <begin position="16"/>
        <end position="36"/>
    </location>
</feature>
<comment type="caution">
    <text evidence="2">The sequence shown here is derived from an EMBL/GenBank/DDBJ whole genome shotgun (WGS) entry which is preliminary data.</text>
</comment>
<feature type="transmembrane region" description="Helical" evidence="1">
    <location>
        <begin position="150"/>
        <end position="169"/>
    </location>
</feature>
<keyword evidence="1" id="KW-0812">Transmembrane</keyword>
<proteinExistence type="predicted"/>
<keyword evidence="1" id="KW-0472">Membrane</keyword>